<dbReference type="InterPro" id="IPR045075">
    <property type="entry name" value="Syf1-like"/>
</dbReference>
<gene>
    <name evidence="2" type="primary">PRPF6_1</name>
    <name evidence="2" type="ORF">MHBO_001887</name>
</gene>
<dbReference type="Pfam" id="PF23240">
    <property type="entry name" value="HAT_PRP39_N"/>
    <property type="match status" value="1"/>
</dbReference>
<feature type="non-terminal residue" evidence="2">
    <location>
        <position position="1"/>
    </location>
</feature>
<comment type="caution">
    <text evidence="2">The sequence shown here is derived from an EMBL/GenBank/DDBJ whole genome shotgun (WGS) entry which is preliminary data.</text>
</comment>
<dbReference type="SMART" id="SM00386">
    <property type="entry name" value="HAT"/>
    <property type="match status" value="3"/>
</dbReference>
<keyword evidence="1" id="KW-0677">Repeat</keyword>
<dbReference type="Gene3D" id="1.25.40.10">
    <property type="entry name" value="Tetratricopeptide repeat domain"/>
    <property type="match status" value="1"/>
</dbReference>
<dbReference type="InterPro" id="IPR011990">
    <property type="entry name" value="TPR-like_helical_dom_sf"/>
</dbReference>
<evidence type="ECO:0000313" key="3">
    <source>
        <dbReference type="Proteomes" id="UP001439008"/>
    </source>
</evidence>
<protein>
    <submittedName>
        <fullName evidence="2">Pre-mRNA-processing factor 6</fullName>
    </submittedName>
</protein>
<name>A0ABV2AKH9_9EUKA</name>
<evidence type="ECO:0000256" key="1">
    <source>
        <dbReference type="ARBA" id="ARBA00022737"/>
    </source>
</evidence>
<dbReference type="InterPro" id="IPR003107">
    <property type="entry name" value="HAT"/>
</dbReference>
<sequence length="206" mass="23770">LKNCPKSPIIWQKYAEFEEQHSTASKARSILETAKLKIPKSPDLWLASVRFEFRQNSTNKNGGTDRSLSMALQQCPDSGKLWAFSVDFETKAKRRGRCYDALKALPEDCYVYLSAAKLFWSERKLEKAKNWFERAVKTKDFGDAWIYYYSFSLQHGTEEEQQNLLERCSEAEPKHGEKWTSVSKKPGNMKKSTADILKEAALKIKI</sequence>
<dbReference type="EMBL" id="JBDODL010000543">
    <property type="protein sequence ID" value="MES1920190.1"/>
    <property type="molecule type" value="Genomic_DNA"/>
</dbReference>
<dbReference type="Proteomes" id="UP001439008">
    <property type="component" value="Unassembled WGS sequence"/>
</dbReference>
<organism evidence="2 3">
    <name type="scientific">Bonamia ostreae</name>
    <dbReference type="NCBI Taxonomy" id="126728"/>
    <lineage>
        <taxon>Eukaryota</taxon>
        <taxon>Sar</taxon>
        <taxon>Rhizaria</taxon>
        <taxon>Endomyxa</taxon>
        <taxon>Ascetosporea</taxon>
        <taxon>Haplosporida</taxon>
        <taxon>Bonamia</taxon>
    </lineage>
</organism>
<reference evidence="2 3" key="1">
    <citation type="journal article" date="2024" name="BMC Biol.">
        <title>Comparative genomics of Ascetosporea gives new insight into the evolutionary basis for animal parasitism in Rhizaria.</title>
        <authorList>
            <person name="Hiltunen Thoren M."/>
            <person name="Onut-Brannstrom I."/>
            <person name="Alfjorden A."/>
            <person name="Peckova H."/>
            <person name="Swords F."/>
            <person name="Hooper C."/>
            <person name="Holzer A.S."/>
            <person name="Bass D."/>
            <person name="Burki F."/>
        </authorList>
    </citation>
    <scope>NUCLEOTIDE SEQUENCE [LARGE SCALE GENOMIC DNA]</scope>
    <source>
        <strain evidence="2">20-A016</strain>
    </source>
</reference>
<dbReference type="PANTHER" id="PTHR11246:SF1">
    <property type="entry name" value="PRE-MRNA-PROCESSING FACTOR 6"/>
    <property type="match status" value="1"/>
</dbReference>
<evidence type="ECO:0000313" key="2">
    <source>
        <dbReference type="EMBL" id="MES1920190.1"/>
    </source>
</evidence>
<keyword evidence="3" id="KW-1185">Reference proteome</keyword>
<dbReference type="PANTHER" id="PTHR11246">
    <property type="entry name" value="PRE-MRNA SPLICING FACTOR"/>
    <property type="match status" value="1"/>
</dbReference>
<proteinExistence type="predicted"/>
<accession>A0ABV2AKH9</accession>
<dbReference type="SUPFAM" id="SSF48452">
    <property type="entry name" value="TPR-like"/>
    <property type="match status" value="1"/>
</dbReference>